<name>A0A125Q0U1_9ACTN</name>
<dbReference type="GO" id="GO:0003677">
    <property type="term" value="F:DNA binding"/>
    <property type="evidence" value="ECO:0007669"/>
    <property type="project" value="UniProtKB-KW"/>
</dbReference>
<keyword evidence="3" id="KW-0804">Transcription</keyword>
<evidence type="ECO:0000313" key="5">
    <source>
        <dbReference type="Proteomes" id="UP000198226"/>
    </source>
</evidence>
<dbReference type="GO" id="GO:0003700">
    <property type="term" value="F:DNA-binding transcription factor activity"/>
    <property type="evidence" value="ECO:0007669"/>
    <property type="project" value="InterPro"/>
</dbReference>
<dbReference type="InterPro" id="IPR036390">
    <property type="entry name" value="WH_DNA-bd_sf"/>
</dbReference>
<dbReference type="OrthoDB" id="4338617at2"/>
<dbReference type="PANTHER" id="PTHR44846:SF1">
    <property type="entry name" value="MANNOSYL-D-GLYCERATE TRANSPORT_METABOLISM SYSTEM REPRESSOR MNGR-RELATED"/>
    <property type="match status" value="1"/>
</dbReference>
<keyword evidence="5" id="KW-1185">Reference proteome</keyword>
<protein>
    <submittedName>
        <fullName evidence="4">Regulatory protein, gntR family</fullName>
    </submittedName>
</protein>
<dbReference type="Pfam" id="PF00392">
    <property type="entry name" value="GntR"/>
    <property type="match status" value="1"/>
</dbReference>
<gene>
    <name evidence="4" type="ORF">GA0070623_2780</name>
</gene>
<dbReference type="Gene3D" id="1.10.10.10">
    <property type="entry name" value="Winged helix-like DNA-binding domain superfamily/Winged helix DNA-binding domain"/>
    <property type="match status" value="1"/>
</dbReference>
<dbReference type="InterPro" id="IPR036388">
    <property type="entry name" value="WH-like_DNA-bd_sf"/>
</dbReference>
<evidence type="ECO:0000313" key="4">
    <source>
        <dbReference type="EMBL" id="SCG60600.1"/>
    </source>
</evidence>
<dbReference type="PROSITE" id="PS50949">
    <property type="entry name" value="HTH_GNTR"/>
    <property type="match status" value="1"/>
</dbReference>
<proteinExistence type="predicted"/>
<dbReference type="InterPro" id="IPR050679">
    <property type="entry name" value="Bact_HTH_transcr_reg"/>
</dbReference>
<sequence>MGTRDPVRVQIPHTAREIEADLTRRIGAGEFRPGSRLPTYDALAEEYGSARRTVARAVDALKARGLVVGVSGSGVYVAE</sequence>
<dbReference type="CDD" id="cd07377">
    <property type="entry name" value="WHTH_GntR"/>
    <property type="match status" value="1"/>
</dbReference>
<reference evidence="5" key="1">
    <citation type="submission" date="2016-06" db="EMBL/GenBank/DDBJ databases">
        <authorList>
            <person name="Varghese N."/>
            <person name="Submissions Spin"/>
        </authorList>
    </citation>
    <scope>NUCLEOTIDE SEQUENCE [LARGE SCALE GENOMIC DNA]</scope>
    <source>
        <strain evidence="5">DSM 44983</strain>
    </source>
</reference>
<dbReference type="PANTHER" id="PTHR44846">
    <property type="entry name" value="MANNOSYL-D-GLYCERATE TRANSPORT/METABOLISM SYSTEM REPRESSOR MNGR-RELATED"/>
    <property type="match status" value="1"/>
</dbReference>
<dbReference type="EMBL" id="LT607752">
    <property type="protein sequence ID" value="SCG60600.1"/>
    <property type="molecule type" value="Genomic_DNA"/>
</dbReference>
<dbReference type="AlphaFoldDB" id="A0A125Q0U1"/>
<evidence type="ECO:0000256" key="2">
    <source>
        <dbReference type="ARBA" id="ARBA00023125"/>
    </source>
</evidence>
<dbReference type="SUPFAM" id="SSF46785">
    <property type="entry name" value="Winged helix' DNA-binding domain"/>
    <property type="match status" value="1"/>
</dbReference>
<keyword evidence="1" id="KW-0805">Transcription regulation</keyword>
<evidence type="ECO:0000256" key="3">
    <source>
        <dbReference type="ARBA" id="ARBA00023163"/>
    </source>
</evidence>
<dbReference type="GO" id="GO:0045892">
    <property type="term" value="P:negative regulation of DNA-templated transcription"/>
    <property type="evidence" value="ECO:0007669"/>
    <property type="project" value="TreeGrafter"/>
</dbReference>
<keyword evidence="2" id="KW-0238">DNA-binding</keyword>
<dbReference type="SMART" id="SM00345">
    <property type="entry name" value="HTH_GNTR"/>
    <property type="match status" value="1"/>
</dbReference>
<organism evidence="4 5">
    <name type="scientific">Micromonospora rifamycinica</name>
    <dbReference type="NCBI Taxonomy" id="291594"/>
    <lineage>
        <taxon>Bacteria</taxon>
        <taxon>Bacillati</taxon>
        <taxon>Actinomycetota</taxon>
        <taxon>Actinomycetes</taxon>
        <taxon>Micromonosporales</taxon>
        <taxon>Micromonosporaceae</taxon>
        <taxon>Micromonospora</taxon>
    </lineage>
</organism>
<evidence type="ECO:0000256" key="1">
    <source>
        <dbReference type="ARBA" id="ARBA00023015"/>
    </source>
</evidence>
<dbReference type="Proteomes" id="UP000198226">
    <property type="component" value="Chromosome I"/>
</dbReference>
<dbReference type="PRINTS" id="PR00035">
    <property type="entry name" value="HTHGNTR"/>
</dbReference>
<accession>A0A125Q0U1</accession>
<dbReference type="InterPro" id="IPR000524">
    <property type="entry name" value="Tscrpt_reg_HTH_GntR"/>
</dbReference>